<protein>
    <submittedName>
        <fullName evidence="2">Uncharacterized protein</fullName>
    </submittedName>
</protein>
<sequence>MSDSTSISPPPPPPPSPAAPQGNFAVIFPLSILAETTGVLVNFLQQYCLRIETTEVMVRGGDPTINPTELQHRVILGAHVEQVEQLPWQDWFDEMVPDVMNAGRRDRLYQRLRRARSRVHGLFRRAE</sequence>
<reference evidence="2 3" key="1">
    <citation type="submission" date="2019-04" db="EMBL/GenBank/DDBJ databases">
        <title>High contiguity whole genome sequence and gene annotation resource for two Venturia nashicola isolates.</title>
        <authorList>
            <person name="Prokchorchik M."/>
            <person name="Won K."/>
            <person name="Lee Y."/>
            <person name="Choi E.D."/>
            <person name="Segonzac C."/>
            <person name="Sohn K.H."/>
        </authorList>
    </citation>
    <scope>NUCLEOTIDE SEQUENCE [LARGE SCALE GENOMIC DNA]</scope>
    <source>
        <strain evidence="2 3">PRI2</strain>
    </source>
</reference>
<keyword evidence="3" id="KW-1185">Reference proteome</keyword>
<feature type="compositionally biased region" description="Pro residues" evidence="1">
    <location>
        <begin position="8"/>
        <end position="18"/>
    </location>
</feature>
<dbReference type="AlphaFoldDB" id="A0A4Z1PQ63"/>
<gene>
    <name evidence="2" type="ORF">E6O75_ATG03933</name>
</gene>
<dbReference type="Proteomes" id="UP000298493">
    <property type="component" value="Unassembled WGS sequence"/>
</dbReference>
<evidence type="ECO:0000256" key="1">
    <source>
        <dbReference type="SAM" id="MobiDB-lite"/>
    </source>
</evidence>
<accession>A0A4Z1PQ63</accession>
<feature type="region of interest" description="Disordered" evidence="1">
    <location>
        <begin position="1"/>
        <end position="20"/>
    </location>
</feature>
<dbReference type="EMBL" id="SNSC02000003">
    <property type="protein sequence ID" value="TID26070.1"/>
    <property type="molecule type" value="Genomic_DNA"/>
</dbReference>
<evidence type="ECO:0000313" key="3">
    <source>
        <dbReference type="Proteomes" id="UP000298493"/>
    </source>
</evidence>
<proteinExistence type="predicted"/>
<name>A0A4Z1PQ63_9PEZI</name>
<evidence type="ECO:0000313" key="2">
    <source>
        <dbReference type="EMBL" id="TID26070.1"/>
    </source>
</evidence>
<comment type="caution">
    <text evidence="2">The sequence shown here is derived from an EMBL/GenBank/DDBJ whole genome shotgun (WGS) entry which is preliminary data.</text>
</comment>
<organism evidence="2 3">
    <name type="scientific">Venturia nashicola</name>
    <dbReference type="NCBI Taxonomy" id="86259"/>
    <lineage>
        <taxon>Eukaryota</taxon>
        <taxon>Fungi</taxon>
        <taxon>Dikarya</taxon>
        <taxon>Ascomycota</taxon>
        <taxon>Pezizomycotina</taxon>
        <taxon>Dothideomycetes</taxon>
        <taxon>Pleosporomycetidae</taxon>
        <taxon>Venturiales</taxon>
        <taxon>Venturiaceae</taxon>
        <taxon>Venturia</taxon>
    </lineage>
</organism>